<dbReference type="Proteomes" id="UP001237642">
    <property type="component" value="Unassembled WGS sequence"/>
</dbReference>
<dbReference type="InterPro" id="IPR003591">
    <property type="entry name" value="Leu-rich_rpt_typical-subtyp"/>
</dbReference>
<dbReference type="GO" id="GO:0004674">
    <property type="term" value="F:protein serine/threonine kinase activity"/>
    <property type="evidence" value="ECO:0007669"/>
    <property type="project" value="UniProtKB-KW"/>
</dbReference>
<dbReference type="GO" id="GO:0005524">
    <property type="term" value="F:ATP binding"/>
    <property type="evidence" value="ECO:0007669"/>
    <property type="project" value="UniProtKB-UniRule"/>
</dbReference>
<keyword evidence="18" id="KW-0325">Glycoprotein</keyword>
<evidence type="ECO:0000256" key="14">
    <source>
        <dbReference type="ARBA" id="ARBA00022840"/>
    </source>
</evidence>
<keyword evidence="10 23" id="KW-0732">Signal</keyword>
<feature type="chain" id="PRO_5042240878" description="non-specific serine/threonine protein kinase" evidence="23">
    <location>
        <begin position="20"/>
        <end position="1025"/>
    </location>
</feature>
<comment type="catalytic activity">
    <reaction evidence="19">
        <text>L-threonyl-[protein] + ATP = O-phospho-L-threonyl-[protein] + ADP + H(+)</text>
        <dbReference type="Rhea" id="RHEA:46608"/>
        <dbReference type="Rhea" id="RHEA-COMP:11060"/>
        <dbReference type="Rhea" id="RHEA-COMP:11605"/>
        <dbReference type="ChEBI" id="CHEBI:15378"/>
        <dbReference type="ChEBI" id="CHEBI:30013"/>
        <dbReference type="ChEBI" id="CHEBI:30616"/>
        <dbReference type="ChEBI" id="CHEBI:61977"/>
        <dbReference type="ChEBI" id="CHEBI:456216"/>
        <dbReference type="EC" id="2.7.11.1"/>
    </reaction>
</comment>
<evidence type="ECO:0000256" key="15">
    <source>
        <dbReference type="ARBA" id="ARBA00022989"/>
    </source>
</evidence>
<evidence type="ECO:0000256" key="2">
    <source>
        <dbReference type="ARBA" id="ARBA00008684"/>
    </source>
</evidence>
<dbReference type="Pfam" id="PF00069">
    <property type="entry name" value="Pkinase"/>
    <property type="match status" value="1"/>
</dbReference>
<evidence type="ECO:0000256" key="20">
    <source>
        <dbReference type="ARBA" id="ARBA00048679"/>
    </source>
</evidence>
<feature type="binding site" evidence="21">
    <location>
        <position position="773"/>
    </location>
    <ligand>
        <name>ATP</name>
        <dbReference type="ChEBI" id="CHEBI:30616"/>
    </ligand>
</feature>
<evidence type="ECO:0000256" key="6">
    <source>
        <dbReference type="ARBA" id="ARBA00022527"/>
    </source>
</evidence>
<dbReference type="FunFam" id="1.10.510.10:FF:000309">
    <property type="entry name" value="Leucine-rich repeat receptor-like protein kinase"/>
    <property type="match status" value="1"/>
</dbReference>
<name>A0AAD8INK7_9APIA</name>
<dbReference type="GO" id="GO:0033612">
    <property type="term" value="F:receptor serine/threonine kinase binding"/>
    <property type="evidence" value="ECO:0007669"/>
    <property type="project" value="TreeGrafter"/>
</dbReference>
<keyword evidence="15 22" id="KW-1133">Transmembrane helix</keyword>
<dbReference type="PROSITE" id="PS50011">
    <property type="entry name" value="PROTEIN_KINASE_DOM"/>
    <property type="match status" value="1"/>
</dbReference>
<dbReference type="SUPFAM" id="SSF56112">
    <property type="entry name" value="Protein kinase-like (PK-like)"/>
    <property type="match status" value="1"/>
</dbReference>
<protein>
    <recommendedName>
        <fullName evidence="4">non-specific serine/threonine protein kinase</fullName>
        <ecNumber evidence="4">2.7.11.1</ecNumber>
    </recommendedName>
</protein>
<dbReference type="Gene3D" id="1.10.510.10">
    <property type="entry name" value="Transferase(Phosphotransferase) domain 1"/>
    <property type="match status" value="1"/>
</dbReference>
<keyword evidence="5" id="KW-1003">Cell membrane</keyword>
<feature type="transmembrane region" description="Helical" evidence="22">
    <location>
        <begin position="668"/>
        <end position="693"/>
    </location>
</feature>
<dbReference type="Gene3D" id="3.80.10.10">
    <property type="entry name" value="Ribonuclease Inhibitor"/>
    <property type="match status" value="2"/>
</dbReference>
<reference evidence="25" key="1">
    <citation type="submission" date="2023-02" db="EMBL/GenBank/DDBJ databases">
        <title>Genome of toxic invasive species Heracleum sosnowskyi carries increased number of genes despite the absence of recent whole-genome duplications.</title>
        <authorList>
            <person name="Schelkunov M."/>
            <person name="Shtratnikova V."/>
            <person name="Makarenko M."/>
            <person name="Klepikova A."/>
            <person name="Omelchenko D."/>
            <person name="Novikova G."/>
            <person name="Obukhova E."/>
            <person name="Bogdanov V."/>
            <person name="Penin A."/>
            <person name="Logacheva M."/>
        </authorList>
    </citation>
    <scope>NUCLEOTIDE SEQUENCE</scope>
    <source>
        <strain evidence="25">Hsosn_3</strain>
        <tissue evidence="25">Leaf</tissue>
    </source>
</reference>
<dbReference type="GO" id="GO:0005886">
    <property type="term" value="C:plasma membrane"/>
    <property type="evidence" value="ECO:0007669"/>
    <property type="project" value="UniProtKB-SubCell"/>
</dbReference>
<organism evidence="25 26">
    <name type="scientific">Heracleum sosnowskyi</name>
    <dbReference type="NCBI Taxonomy" id="360622"/>
    <lineage>
        <taxon>Eukaryota</taxon>
        <taxon>Viridiplantae</taxon>
        <taxon>Streptophyta</taxon>
        <taxon>Embryophyta</taxon>
        <taxon>Tracheophyta</taxon>
        <taxon>Spermatophyta</taxon>
        <taxon>Magnoliopsida</taxon>
        <taxon>eudicotyledons</taxon>
        <taxon>Gunneridae</taxon>
        <taxon>Pentapetalae</taxon>
        <taxon>asterids</taxon>
        <taxon>campanulids</taxon>
        <taxon>Apiales</taxon>
        <taxon>Apiaceae</taxon>
        <taxon>Apioideae</taxon>
        <taxon>apioid superclade</taxon>
        <taxon>Tordylieae</taxon>
        <taxon>Tordyliinae</taxon>
        <taxon>Heracleum</taxon>
    </lineage>
</organism>
<comment type="catalytic activity">
    <reaction evidence="20">
        <text>L-seryl-[protein] + ATP = O-phospho-L-seryl-[protein] + ADP + H(+)</text>
        <dbReference type="Rhea" id="RHEA:17989"/>
        <dbReference type="Rhea" id="RHEA-COMP:9863"/>
        <dbReference type="Rhea" id="RHEA-COMP:11604"/>
        <dbReference type="ChEBI" id="CHEBI:15378"/>
        <dbReference type="ChEBI" id="CHEBI:29999"/>
        <dbReference type="ChEBI" id="CHEBI:30616"/>
        <dbReference type="ChEBI" id="CHEBI:83421"/>
        <dbReference type="ChEBI" id="CHEBI:456216"/>
        <dbReference type="EC" id="2.7.11.1"/>
    </reaction>
</comment>
<keyword evidence="11" id="KW-0677">Repeat</keyword>
<accession>A0AAD8INK7</accession>
<dbReference type="InterPro" id="IPR017441">
    <property type="entry name" value="Protein_kinase_ATP_BS"/>
</dbReference>
<evidence type="ECO:0000256" key="7">
    <source>
        <dbReference type="ARBA" id="ARBA00022614"/>
    </source>
</evidence>
<evidence type="ECO:0000313" key="25">
    <source>
        <dbReference type="EMBL" id="KAK1387205.1"/>
    </source>
</evidence>
<keyword evidence="13" id="KW-0418">Kinase</keyword>
<dbReference type="AlphaFoldDB" id="A0AAD8INK7"/>
<sequence>MGQLEFLVILILGWLSLKAEILNGQSFTCDSNDFKALRSFVDHLEFRIDEWNMGKDSSGYSNCCNWVGVTCMSSVALGLSDQFESGKVVKLDLSNRRLRGNLSESSIGSLDQLKTLNLSRNFFQDSIPVSLLRLSNLEVLDLSKNGFSGVFPVSVNLPKINVFDVSENGFRGLVPAGICNDSPFVRRINLAVNYFNGSIPLELGNCSSLEHLNLASNTLSGTIFEGLFGLPKLSLLNLQENRFSGQLSNNIGNLSNLVRLDVSCNQLSGSIPDVFNTLNKLENLLARSNNLTGKIPYSLTNSRSIVSLSLRNNSLDGRIDINCSAMLKLVSLDLGSNHFHGSIPDNLPFCPQLTTINLSKINFRSQIPESFKNFPSLAYLSLSNSSISNISAALQILQNCRNLKILVLTLNFHKEKLPSVPSLQFKSLNALVIANCKLTGTIPQWLIRSTKLQLLDLSWNQLEGTIPSWFGSFQFLFYLDLSNNSLSGELPRNLTSLESLIFRNISLEEPSPDFPFFMKRNLSARVLQYNKIWSFPPKLDLSNNFLLGQIWPEFGNLKKLHVLDLKQNNLSGSIPATLSGMTSLEDLDLSYNSLSGNIPSSLVRLCFLSNFNVANNNLSGKIPTEGQFPTFPNSSFEGNQGLCGEHVPPGQIAVEIPSRSGMKSKRRIGTIIAMAVGVGFGTIFLVYFIYLIVLRKTIPTDIDTEAADNRDSSKEVESGTLVLFQIQDNNEELSLNDILKSTNSFDQSNIIGCGGFGLVYKATFPSGKKVAIKRLSGDTGQMDREFQAEVETLSKARHPNLVQLEGYCNYKNDRLLIYAYMENSSLDYWLHEKLDGPSLLDWDARLQIAQGAAKGLAYLHQSCVPHILHRDIKSSNILLDEKFVAHLADFGLARLVLNYDSHVSTDLVGTLGYIPPEYGQASVATYKGDVYSFGVVLLELLTGRRPMDICKPRGSRDLISWVSQMKRDKRESEVFDPFIYDKEHADELLVVLEIACLCSSENPKSRPSTQQLVSWLDNFDVNRLA</sequence>
<keyword evidence="17 25" id="KW-0675">Receptor</keyword>
<comment type="similarity">
    <text evidence="2">Belongs to the protein kinase superfamily. Ser/Thr protein kinase family.</text>
</comment>
<evidence type="ECO:0000313" key="26">
    <source>
        <dbReference type="Proteomes" id="UP001237642"/>
    </source>
</evidence>
<keyword evidence="6" id="KW-0723">Serine/threonine-protein kinase</keyword>
<evidence type="ECO:0000259" key="24">
    <source>
        <dbReference type="PROSITE" id="PS50011"/>
    </source>
</evidence>
<dbReference type="SMART" id="SM00369">
    <property type="entry name" value="LRR_TYP"/>
    <property type="match status" value="5"/>
</dbReference>
<keyword evidence="9 22" id="KW-0812">Transmembrane</keyword>
<dbReference type="EMBL" id="JAUIZM010000004">
    <property type="protein sequence ID" value="KAK1387205.1"/>
    <property type="molecule type" value="Genomic_DNA"/>
</dbReference>
<dbReference type="InterPro" id="IPR008271">
    <property type="entry name" value="Ser/Thr_kinase_AS"/>
</dbReference>
<dbReference type="PRINTS" id="PR00019">
    <property type="entry name" value="LEURICHRPT"/>
</dbReference>
<feature type="domain" description="Protein kinase" evidence="24">
    <location>
        <begin position="745"/>
        <end position="1019"/>
    </location>
</feature>
<keyword evidence="14 21" id="KW-0067">ATP-binding</keyword>
<comment type="caution">
    <text evidence="25">The sequence shown here is derived from an EMBL/GenBank/DDBJ whole genome shotgun (WGS) entry which is preliminary data.</text>
</comment>
<comment type="similarity">
    <text evidence="3">Belongs to the RLP family.</text>
</comment>
<evidence type="ECO:0000256" key="13">
    <source>
        <dbReference type="ARBA" id="ARBA00022777"/>
    </source>
</evidence>
<dbReference type="SUPFAM" id="SSF52058">
    <property type="entry name" value="L domain-like"/>
    <property type="match status" value="2"/>
</dbReference>
<gene>
    <name evidence="25" type="ORF">POM88_015383</name>
</gene>
<keyword evidence="7" id="KW-0433">Leucine-rich repeat</keyword>
<dbReference type="Pfam" id="PF00560">
    <property type="entry name" value="LRR_1"/>
    <property type="match status" value="7"/>
</dbReference>
<dbReference type="EC" id="2.7.11.1" evidence="4"/>
<reference evidence="25" key="2">
    <citation type="submission" date="2023-05" db="EMBL/GenBank/DDBJ databases">
        <authorList>
            <person name="Schelkunov M.I."/>
        </authorList>
    </citation>
    <scope>NUCLEOTIDE SEQUENCE</scope>
    <source>
        <strain evidence="25">Hsosn_3</strain>
        <tissue evidence="25">Leaf</tissue>
    </source>
</reference>
<evidence type="ECO:0000256" key="1">
    <source>
        <dbReference type="ARBA" id="ARBA00004236"/>
    </source>
</evidence>
<keyword evidence="12 21" id="KW-0547">Nucleotide-binding</keyword>
<dbReference type="Pfam" id="PF13855">
    <property type="entry name" value="LRR_8"/>
    <property type="match status" value="1"/>
</dbReference>
<dbReference type="PROSITE" id="PS00107">
    <property type="entry name" value="PROTEIN_KINASE_ATP"/>
    <property type="match status" value="1"/>
</dbReference>
<keyword evidence="26" id="KW-1185">Reference proteome</keyword>
<evidence type="ECO:0000256" key="8">
    <source>
        <dbReference type="ARBA" id="ARBA00022679"/>
    </source>
</evidence>
<dbReference type="Gene3D" id="3.30.200.20">
    <property type="entry name" value="Phosphorylase Kinase, domain 1"/>
    <property type="match status" value="1"/>
</dbReference>
<dbReference type="InterPro" id="IPR011009">
    <property type="entry name" value="Kinase-like_dom_sf"/>
</dbReference>
<dbReference type="InterPro" id="IPR032675">
    <property type="entry name" value="LRR_dom_sf"/>
</dbReference>
<dbReference type="PANTHER" id="PTHR48056:SF18">
    <property type="entry name" value="NON-SPECIFIC SERINE_THREONINE PROTEIN KINASE"/>
    <property type="match status" value="1"/>
</dbReference>
<dbReference type="FunFam" id="3.80.10.10:FF:000041">
    <property type="entry name" value="LRR receptor-like serine/threonine-protein kinase ERECTA"/>
    <property type="match status" value="1"/>
</dbReference>
<evidence type="ECO:0000256" key="11">
    <source>
        <dbReference type="ARBA" id="ARBA00022737"/>
    </source>
</evidence>
<dbReference type="InterPro" id="IPR001611">
    <property type="entry name" value="Leu-rich_rpt"/>
</dbReference>
<keyword evidence="16 22" id="KW-0472">Membrane</keyword>
<dbReference type="PANTHER" id="PTHR48056">
    <property type="entry name" value="LRR RECEPTOR-LIKE SERINE/THREONINE-PROTEIN KINASE-RELATED"/>
    <property type="match status" value="1"/>
</dbReference>
<evidence type="ECO:0000256" key="16">
    <source>
        <dbReference type="ARBA" id="ARBA00023136"/>
    </source>
</evidence>
<evidence type="ECO:0000256" key="23">
    <source>
        <dbReference type="SAM" id="SignalP"/>
    </source>
</evidence>
<proteinExistence type="inferred from homology"/>
<dbReference type="InterPro" id="IPR000719">
    <property type="entry name" value="Prot_kinase_dom"/>
</dbReference>
<keyword evidence="8" id="KW-0808">Transferase</keyword>
<evidence type="ECO:0000256" key="4">
    <source>
        <dbReference type="ARBA" id="ARBA00012513"/>
    </source>
</evidence>
<dbReference type="PROSITE" id="PS00108">
    <property type="entry name" value="PROTEIN_KINASE_ST"/>
    <property type="match status" value="1"/>
</dbReference>
<dbReference type="InterPro" id="IPR050647">
    <property type="entry name" value="Plant_LRR-RLKs"/>
</dbReference>
<feature type="signal peptide" evidence="23">
    <location>
        <begin position="1"/>
        <end position="19"/>
    </location>
</feature>
<evidence type="ECO:0000256" key="17">
    <source>
        <dbReference type="ARBA" id="ARBA00023170"/>
    </source>
</evidence>
<evidence type="ECO:0000256" key="21">
    <source>
        <dbReference type="PROSITE-ProRule" id="PRU10141"/>
    </source>
</evidence>
<evidence type="ECO:0000256" key="5">
    <source>
        <dbReference type="ARBA" id="ARBA00022475"/>
    </source>
</evidence>
<evidence type="ECO:0000256" key="10">
    <source>
        <dbReference type="ARBA" id="ARBA00022729"/>
    </source>
</evidence>
<evidence type="ECO:0000256" key="12">
    <source>
        <dbReference type="ARBA" id="ARBA00022741"/>
    </source>
</evidence>
<evidence type="ECO:0000256" key="3">
    <source>
        <dbReference type="ARBA" id="ARBA00009592"/>
    </source>
</evidence>
<dbReference type="GO" id="GO:0051707">
    <property type="term" value="P:response to other organism"/>
    <property type="evidence" value="ECO:0007669"/>
    <property type="project" value="UniProtKB-ARBA"/>
</dbReference>
<comment type="subcellular location">
    <subcellularLocation>
        <location evidence="1">Cell membrane</location>
    </subcellularLocation>
</comment>
<dbReference type="InterPro" id="IPR013210">
    <property type="entry name" value="LRR_N_plant-typ"/>
</dbReference>
<evidence type="ECO:0000256" key="9">
    <source>
        <dbReference type="ARBA" id="ARBA00022692"/>
    </source>
</evidence>
<dbReference type="FunFam" id="3.80.10.10:FF:000213">
    <property type="entry name" value="Tyrosine-sulfated glycopeptide receptor 1"/>
    <property type="match status" value="1"/>
</dbReference>
<dbReference type="Pfam" id="PF08263">
    <property type="entry name" value="LRRNT_2"/>
    <property type="match status" value="1"/>
</dbReference>
<dbReference type="GO" id="GO:0006952">
    <property type="term" value="P:defense response"/>
    <property type="evidence" value="ECO:0007669"/>
    <property type="project" value="UniProtKB-ARBA"/>
</dbReference>
<dbReference type="FunFam" id="3.30.200.20:FF:000557">
    <property type="entry name" value="LRR receptor-like serine/threonine-protein kinase RPK2"/>
    <property type="match status" value="1"/>
</dbReference>
<dbReference type="SMART" id="SM00220">
    <property type="entry name" value="S_TKc"/>
    <property type="match status" value="1"/>
</dbReference>
<evidence type="ECO:0000256" key="19">
    <source>
        <dbReference type="ARBA" id="ARBA00047899"/>
    </source>
</evidence>
<evidence type="ECO:0000256" key="22">
    <source>
        <dbReference type="SAM" id="Phobius"/>
    </source>
</evidence>
<evidence type="ECO:0000256" key="18">
    <source>
        <dbReference type="ARBA" id="ARBA00023180"/>
    </source>
</evidence>